<protein>
    <submittedName>
        <fullName evidence="2">Uncharacterized protein</fullName>
    </submittedName>
</protein>
<proteinExistence type="predicted"/>
<sequence>MQHTHTHAASHLGHQRHASQSTLACRQRLAMTSMDRQYGQASRMARRADVDLLQSRGSRRITAQCSPRRAERSFEACRSLRWQKHNPRFTATACINCLSSKRSTRQQRGVYAQAAAFSYPFLYILTPTVSPFLTALLSDPRCLDTRRDDLFEGIGECLRRAYSLAGSRVGIR</sequence>
<reference evidence="2 3" key="1">
    <citation type="submission" date="2016-04" db="EMBL/GenBank/DDBJ databases">
        <title>A degradative enzymes factory behind the ericoid mycorrhizal symbiosis.</title>
        <authorList>
            <consortium name="DOE Joint Genome Institute"/>
            <person name="Martino E."/>
            <person name="Morin E."/>
            <person name="Grelet G."/>
            <person name="Kuo A."/>
            <person name="Kohler A."/>
            <person name="Daghino S."/>
            <person name="Barry K."/>
            <person name="Choi C."/>
            <person name="Cichocki N."/>
            <person name="Clum A."/>
            <person name="Copeland A."/>
            <person name="Hainaut M."/>
            <person name="Haridas S."/>
            <person name="Labutti K."/>
            <person name="Lindquist E."/>
            <person name="Lipzen A."/>
            <person name="Khouja H.-R."/>
            <person name="Murat C."/>
            <person name="Ohm R."/>
            <person name="Olson A."/>
            <person name="Spatafora J."/>
            <person name="Veneault-Fourrey C."/>
            <person name="Henrissat B."/>
            <person name="Grigoriev I."/>
            <person name="Martin F."/>
            <person name="Perotto S."/>
        </authorList>
    </citation>
    <scope>NUCLEOTIDE SEQUENCE [LARGE SCALE GENOMIC DNA]</scope>
    <source>
        <strain evidence="2 3">F</strain>
    </source>
</reference>
<feature type="compositionally biased region" description="Basic residues" evidence="1">
    <location>
        <begin position="1"/>
        <end position="17"/>
    </location>
</feature>
<keyword evidence="3" id="KW-1185">Reference proteome</keyword>
<dbReference type="AlphaFoldDB" id="A0A2J6R9E5"/>
<accession>A0A2J6R9E5</accession>
<evidence type="ECO:0000313" key="3">
    <source>
        <dbReference type="Proteomes" id="UP000235786"/>
    </source>
</evidence>
<dbReference type="EMBL" id="KZ613952">
    <property type="protein sequence ID" value="PMD35125.1"/>
    <property type="molecule type" value="Genomic_DNA"/>
</dbReference>
<evidence type="ECO:0000313" key="2">
    <source>
        <dbReference type="EMBL" id="PMD35125.1"/>
    </source>
</evidence>
<name>A0A2J6R9E5_HYAVF</name>
<gene>
    <name evidence="2" type="ORF">L207DRAFT_107221</name>
</gene>
<dbReference type="Proteomes" id="UP000235786">
    <property type="component" value="Unassembled WGS sequence"/>
</dbReference>
<feature type="region of interest" description="Disordered" evidence="1">
    <location>
        <begin position="1"/>
        <end position="21"/>
    </location>
</feature>
<evidence type="ECO:0000256" key="1">
    <source>
        <dbReference type="SAM" id="MobiDB-lite"/>
    </source>
</evidence>
<organism evidence="2 3">
    <name type="scientific">Hyaloscypha variabilis (strain UAMH 11265 / GT02V1 / F)</name>
    <name type="common">Meliniomyces variabilis</name>
    <dbReference type="NCBI Taxonomy" id="1149755"/>
    <lineage>
        <taxon>Eukaryota</taxon>
        <taxon>Fungi</taxon>
        <taxon>Dikarya</taxon>
        <taxon>Ascomycota</taxon>
        <taxon>Pezizomycotina</taxon>
        <taxon>Leotiomycetes</taxon>
        <taxon>Helotiales</taxon>
        <taxon>Hyaloscyphaceae</taxon>
        <taxon>Hyaloscypha</taxon>
        <taxon>Hyaloscypha variabilis</taxon>
    </lineage>
</organism>